<reference evidence="1" key="1">
    <citation type="submission" date="2018-03" db="EMBL/GenBank/DDBJ databases">
        <authorList>
            <person name="Guldener U."/>
        </authorList>
    </citation>
    <scope>NUCLEOTIDE SEQUENCE</scope>
</reference>
<dbReference type="EMBL" id="ONZQ02000006">
    <property type="protein sequence ID" value="SPO02439.1"/>
    <property type="molecule type" value="Genomic_DNA"/>
</dbReference>
<accession>A0AAE8MZD3</accession>
<gene>
    <name evidence="1" type="ORF">DNG_05112</name>
</gene>
<dbReference type="Proteomes" id="UP001187682">
    <property type="component" value="Unassembled WGS sequence"/>
</dbReference>
<evidence type="ECO:0000313" key="2">
    <source>
        <dbReference type="Proteomes" id="UP001187682"/>
    </source>
</evidence>
<dbReference type="AlphaFoldDB" id="A0AAE8MZD3"/>
<protein>
    <recommendedName>
        <fullName evidence="3">DUF4939 domain-containing protein</fullName>
    </recommendedName>
</protein>
<name>A0AAE8MZD3_9PEZI</name>
<evidence type="ECO:0000313" key="1">
    <source>
        <dbReference type="EMBL" id="SPO02439.1"/>
    </source>
</evidence>
<evidence type="ECO:0008006" key="3">
    <source>
        <dbReference type="Google" id="ProtNLM"/>
    </source>
</evidence>
<comment type="caution">
    <text evidence="1">The sequence shown here is derived from an EMBL/GenBank/DDBJ whole genome shotgun (WGS) entry which is preliminary data.</text>
</comment>
<keyword evidence="2" id="KW-1185">Reference proteome</keyword>
<organism evidence="1 2">
    <name type="scientific">Cephalotrichum gorgonifer</name>
    <dbReference type="NCBI Taxonomy" id="2041049"/>
    <lineage>
        <taxon>Eukaryota</taxon>
        <taxon>Fungi</taxon>
        <taxon>Dikarya</taxon>
        <taxon>Ascomycota</taxon>
        <taxon>Pezizomycotina</taxon>
        <taxon>Sordariomycetes</taxon>
        <taxon>Hypocreomycetidae</taxon>
        <taxon>Microascales</taxon>
        <taxon>Microascaceae</taxon>
        <taxon>Cephalotrichum</taxon>
    </lineage>
</organism>
<proteinExistence type="predicted"/>
<sequence length="112" mass="12981">MADLEAHLSKPVAKFPGPEKFDGTRGKLRPFLTHMRAYHDNYHIYKARKKIITTAGFLTGDAAVWFEPTLRSYYKEKSEEWEEEIKEIFTSYSKFKEAIKGAFGDPDEDNSI</sequence>